<sequence>MKKKAKQEQKSKSIAQEQADKQNGREVLTRQHPNNASGPAFVESLSIESSEDKLLKNTEETSENEPNEHTMLLENSGVSCERSSYETSTSAKNTGNVIGDLEEQTPQEQVSSAMKYLYYVNKRKLNEKKAESKPALLKFSLCAFGLFPLLRSVSEYRQKEKAHPCYVPPPKRQKRVTTSG</sequence>
<organism evidence="2 3">
    <name type="scientific">Ramazzottius varieornatus</name>
    <name type="common">Water bear</name>
    <name type="synonym">Tardigrade</name>
    <dbReference type="NCBI Taxonomy" id="947166"/>
    <lineage>
        <taxon>Eukaryota</taxon>
        <taxon>Metazoa</taxon>
        <taxon>Ecdysozoa</taxon>
        <taxon>Tardigrada</taxon>
        <taxon>Eutardigrada</taxon>
        <taxon>Parachela</taxon>
        <taxon>Hypsibioidea</taxon>
        <taxon>Ramazzottiidae</taxon>
        <taxon>Ramazzottius</taxon>
    </lineage>
</organism>
<name>A0A1D1UHS5_RAMVA</name>
<feature type="compositionally biased region" description="Basic and acidic residues" evidence="1">
    <location>
        <begin position="50"/>
        <end position="59"/>
    </location>
</feature>
<feature type="compositionally biased region" description="Basic and acidic residues" evidence="1">
    <location>
        <begin position="1"/>
        <end position="11"/>
    </location>
</feature>
<keyword evidence="3" id="KW-1185">Reference proteome</keyword>
<feature type="region of interest" description="Disordered" evidence="1">
    <location>
        <begin position="1"/>
        <end position="108"/>
    </location>
</feature>
<dbReference type="Proteomes" id="UP000186922">
    <property type="component" value="Unassembled WGS sequence"/>
</dbReference>
<gene>
    <name evidence="2" type="primary">RvY_01840</name>
    <name evidence="2" type="synonym">RvY_01840.1</name>
    <name evidence="2" type="ORF">RvY_01840-1</name>
</gene>
<feature type="compositionally biased region" description="Polar residues" evidence="1">
    <location>
        <begin position="76"/>
        <end position="96"/>
    </location>
</feature>
<feature type="compositionally biased region" description="Basic residues" evidence="1">
    <location>
        <begin position="171"/>
        <end position="180"/>
    </location>
</feature>
<proteinExistence type="predicted"/>
<evidence type="ECO:0000313" key="3">
    <source>
        <dbReference type="Proteomes" id="UP000186922"/>
    </source>
</evidence>
<accession>A0A1D1UHS5</accession>
<dbReference type="EMBL" id="BDGG01000001">
    <property type="protein sequence ID" value="GAU89274.1"/>
    <property type="molecule type" value="Genomic_DNA"/>
</dbReference>
<comment type="caution">
    <text evidence="2">The sequence shown here is derived from an EMBL/GenBank/DDBJ whole genome shotgun (WGS) entry which is preliminary data.</text>
</comment>
<feature type="region of interest" description="Disordered" evidence="1">
    <location>
        <begin position="160"/>
        <end position="180"/>
    </location>
</feature>
<reference evidence="2 3" key="1">
    <citation type="journal article" date="2016" name="Nat. Commun.">
        <title>Extremotolerant tardigrade genome and improved radiotolerance of human cultured cells by tardigrade-unique protein.</title>
        <authorList>
            <person name="Hashimoto T."/>
            <person name="Horikawa D.D."/>
            <person name="Saito Y."/>
            <person name="Kuwahara H."/>
            <person name="Kozuka-Hata H."/>
            <person name="Shin-I T."/>
            <person name="Minakuchi Y."/>
            <person name="Ohishi K."/>
            <person name="Motoyama A."/>
            <person name="Aizu T."/>
            <person name="Enomoto A."/>
            <person name="Kondo K."/>
            <person name="Tanaka S."/>
            <person name="Hara Y."/>
            <person name="Koshikawa S."/>
            <person name="Sagara H."/>
            <person name="Miura T."/>
            <person name="Yokobori S."/>
            <person name="Miyagawa K."/>
            <person name="Suzuki Y."/>
            <person name="Kubo T."/>
            <person name="Oyama M."/>
            <person name="Kohara Y."/>
            <person name="Fujiyama A."/>
            <person name="Arakawa K."/>
            <person name="Katayama T."/>
            <person name="Toyoda A."/>
            <person name="Kunieda T."/>
        </authorList>
    </citation>
    <scope>NUCLEOTIDE SEQUENCE [LARGE SCALE GENOMIC DNA]</scope>
    <source>
        <strain evidence="2 3">YOKOZUNA-1</strain>
    </source>
</reference>
<dbReference type="AlphaFoldDB" id="A0A1D1UHS5"/>
<evidence type="ECO:0000256" key="1">
    <source>
        <dbReference type="SAM" id="MobiDB-lite"/>
    </source>
</evidence>
<feature type="compositionally biased region" description="Basic and acidic residues" evidence="1">
    <location>
        <begin position="18"/>
        <end position="29"/>
    </location>
</feature>
<protein>
    <submittedName>
        <fullName evidence="2">Uncharacterized protein</fullName>
    </submittedName>
</protein>
<evidence type="ECO:0000313" key="2">
    <source>
        <dbReference type="EMBL" id="GAU89274.1"/>
    </source>
</evidence>